<evidence type="ECO:0000256" key="1">
    <source>
        <dbReference type="SAM" id="MobiDB-lite"/>
    </source>
</evidence>
<proteinExistence type="predicted"/>
<dbReference type="EMBL" id="CAKOFQ010007076">
    <property type="protein sequence ID" value="CAH1989970.1"/>
    <property type="molecule type" value="Genomic_DNA"/>
</dbReference>
<reference evidence="2" key="1">
    <citation type="submission" date="2022-03" db="EMBL/GenBank/DDBJ databases">
        <authorList>
            <person name="Sayadi A."/>
        </authorList>
    </citation>
    <scope>NUCLEOTIDE SEQUENCE</scope>
</reference>
<gene>
    <name evidence="2" type="ORF">ACAOBT_LOCUS19393</name>
</gene>
<organism evidence="2 3">
    <name type="scientific">Acanthoscelides obtectus</name>
    <name type="common">Bean weevil</name>
    <name type="synonym">Bruchus obtectus</name>
    <dbReference type="NCBI Taxonomy" id="200917"/>
    <lineage>
        <taxon>Eukaryota</taxon>
        <taxon>Metazoa</taxon>
        <taxon>Ecdysozoa</taxon>
        <taxon>Arthropoda</taxon>
        <taxon>Hexapoda</taxon>
        <taxon>Insecta</taxon>
        <taxon>Pterygota</taxon>
        <taxon>Neoptera</taxon>
        <taxon>Endopterygota</taxon>
        <taxon>Coleoptera</taxon>
        <taxon>Polyphaga</taxon>
        <taxon>Cucujiformia</taxon>
        <taxon>Chrysomeloidea</taxon>
        <taxon>Chrysomelidae</taxon>
        <taxon>Bruchinae</taxon>
        <taxon>Bruchini</taxon>
        <taxon>Acanthoscelides</taxon>
    </lineage>
</organism>
<name>A0A9P0LB58_ACAOB</name>
<dbReference type="Proteomes" id="UP001152888">
    <property type="component" value="Unassembled WGS sequence"/>
</dbReference>
<accession>A0A9P0LB58</accession>
<protein>
    <submittedName>
        <fullName evidence="2">Uncharacterized protein</fullName>
    </submittedName>
</protein>
<feature type="compositionally biased region" description="Polar residues" evidence="1">
    <location>
        <begin position="10"/>
        <end position="48"/>
    </location>
</feature>
<feature type="compositionally biased region" description="Low complexity" evidence="1">
    <location>
        <begin position="56"/>
        <end position="78"/>
    </location>
</feature>
<comment type="caution">
    <text evidence="2">The sequence shown here is derived from an EMBL/GenBank/DDBJ whole genome shotgun (WGS) entry which is preliminary data.</text>
</comment>
<keyword evidence="3" id="KW-1185">Reference proteome</keyword>
<evidence type="ECO:0000313" key="2">
    <source>
        <dbReference type="EMBL" id="CAH1989970.1"/>
    </source>
</evidence>
<feature type="region of interest" description="Disordered" evidence="1">
    <location>
        <begin position="1"/>
        <end position="78"/>
    </location>
</feature>
<sequence>MHRRKPPGINKSTKITTGNNTESTSQPHHAKNTESQSSTRTLEYTSILETVDNDNTSTTSPSSCSYTSGSESEAGSET</sequence>
<dbReference type="AlphaFoldDB" id="A0A9P0LB58"/>
<evidence type="ECO:0000313" key="3">
    <source>
        <dbReference type="Proteomes" id="UP001152888"/>
    </source>
</evidence>